<dbReference type="InterPro" id="IPR051829">
    <property type="entry name" value="Multiheme_Cytochr_ET"/>
</dbReference>
<keyword evidence="4" id="KW-1185">Reference proteome</keyword>
<dbReference type="Gene3D" id="1.10.780.10">
    <property type="entry name" value="Hydroxylamine Oxidoreductase, Chain A, domain 1"/>
    <property type="match status" value="1"/>
</dbReference>
<dbReference type="PANTHER" id="PTHR35038">
    <property type="entry name" value="DISSIMILATORY SULFITE REDUCTASE SIRA"/>
    <property type="match status" value="1"/>
</dbReference>
<dbReference type="CDD" id="cd08168">
    <property type="entry name" value="Cytochrom_C3"/>
    <property type="match status" value="1"/>
</dbReference>
<dbReference type="Proteomes" id="UP000316598">
    <property type="component" value="Unassembled WGS sequence"/>
</dbReference>
<name>A0A5C5WW61_9BACT</name>
<evidence type="ECO:0000256" key="1">
    <source>
        <dbReference type="ARBA" id="ARBA00022729"/>
    </source>
</evidence>
<gene>
    <name evidence="3" type="ORF">Pla22_20280</name>
</gene>
<accession>A0A5C5WW61</accession>
<keyword evidence="1" id="KW-0732">Signal</keyword>
<feature type="transmembrane region" description="Helical" evidence="2">
    <location>
        <begin position="63"/>
        <end position="81"/>
    </location>
</feature>
<keyword evidence="2" id="KW-1133">Transmembrane helix</keyword>
<dbReference type="RefSeq" id="WP_146514434.1">
    <property type="nucleotide sequence ID" value="NZ_SJPI01000001.1"/>
</dbReference>
<dbReference type="InterPro" id="IPR036280">
    <property type="entry name" value="Multihaem_cyt_sf"/>
</dbReference>
<dbReference type="Gene3D" id="3.90.10.10">
    <property type="entry name" value="Cytochrome C3"/>
    <property type="match status" value="1"/>
</dbReference>
<dbReference type="AlphaFoldDB" id="A0A5C5WW61"/>
<keyword evidence="2" id="KW-0812">Transmembrane</keyword>
<reference evidence="3 4" key="1">
    <citation type="submission" date="2019-02" db="EMBL/GenBank/DDBJ databases">
        <title>Deep-cultivation of Planctomycetes and their phenomic and genomic characterization uncovers novel biology.</title>
        <authorList>
            <person name="Wiegand S."/>
            <person name="Jogler M."/>
            <person name="Boedeker C."/>
            <person name="Pinto D."/>
            <person name="Vollmers J."/>
            <person name="Rivas-Marin E."/>
            <person name="Kohn T."/>
            <person name="Peeters S.H."/>
            <person name="Heuer A."/>
            <person name="Rast P."/>
            <person name="Oberbeckmann S."/>
            <person name="Bunk B."/>
            <person name="Jeske O."/>
            <person name="Meyerdierks A."/>
            <person name="Storesund J.E."/>
            <person name="Kallscheuer N."/>
            <person name="Luecker S."/>
            <person name="Lage O.M."/>
            <person name="Pohl T."/>
            <person name="Merkel B.J."/>
            <person name="Hornburger P."/>
            <person name="Mueller R.-W."/>
            <person name="Bruemmer F."/>
            <person name="Labrenz M."/>
            <person name="Spormann A.M."/>
            <person name="Op Den Camp H."/>
            <person name="Overmann J."/>
            <person name="Amann R."/>
            <person name="Jetten M.S.M."/>
            <person name="Mascher T."/>
            <person name="Medema M.H."/>
            <person name="Devos D.P."/>
            <person name="Kaster A.-K."/>
            <person name="Ovreas L."/>
            <person name="Rohde M."/>
            <person name="Galperin M.Y."/>
            <person name="Jogler C."/>
        </authorList>
    </citation>
    <scope>NUCLEOTIDE SEQUENCE [LARGE SCALE GENOMIC DNA]</scope>
    <source>
        <strain evidence="3 4">Pla22</strain>
    </source>
</reference>
<organism evidence="3 4">
    <name type="scientific">Rubripirellula amarantea</name>
    <dbReference type="NCBI Taxonomy" id="2527999"/>
    <lineage>
        <taxon>Bacteria</taxon>
        <taxon>Pseudomonadati</taxon>
        <taxon>Planctomycetota</taxon>
        <taxon>Planctomycetia</taxon>
        <taxon>Pirellulales</taxon>
        <taxon>Pirellulaceae</taxon>
        <taxon>Rubripirellula</taxon>
    </lineage>
</organism>
<dbReference type="SUPFAM" id="SSF48695">
    <property type="entry name" value="Multiheme cytochromes"/>
    <property type="match status" value="2"/>
</dbReference>
<evidence type="ECO:0000313" key="3">
    <source>
        <dbReference type="EMBL" id="TWT54381.1"/>
    </source>
</evidence>
<sequence length="709" mass="76670">MRRDELDIARPSGLDRPNERWMCGHSGEGSTSKCSFGPNQRGRCPLAEACRPRRTWAGRKKQVAFLSSLLLVAIVVAMAWLSEPASVIKPGDLSSAHAQILESTLETQRCASCHVDVNEPGTFSLTQVASHVIGMGDNARSQSQLCMDCHHVTIDRDTAMKAHNLPINQRDQLRLASATSGTSDRSTSWHDALPSPAVDQENIQCSACHREHHGAEHDLRRLSDAQCQTCHQDRFGDFASSHPSFGDWPYGRGGNIGFDHRTHMTKHYPASSGAGESSGMTFDCSKCHTVDALGQVARTVSYEAACASCHDDGLRLEVSEGLELLALPTIPESAAKSIANWPEAATGFFDGNVSPLTRLLLRGADDKATTKAINRLADDGFARLNPNNDGDIEFAATVAGSLRELMERISFDGQTAIVDRLVASGIKQETANHLAQSFSPQLVDGAIERWFGERSAFAQRRQQASVFRAVQFQKPGDDELLEQDDLLAGDDLLVGNDLLGGDDPLGGDALLGDDLLGDDLLGDDLLGDDDLLGGDPLAVQDTSEPKSKKRFDADRMLKSGGWYRDDTRLAIRYRGSGHADPSLVAVIEAAAQLGGLDKFNVQMLEHKAVKACLQCHAGAASYAGLWKSEPLVGSRSQFTKFSHTPHLNIASLSDCKACHQVQSGLDVSTISSESIAEFVPIEQQDCAACHHKNAASDSCVDCHRYHISP</sequence>
<dbReference type="OrthoDB" id="9814800at2"/>
<dbReference type="PANTHER" id="PTHR35038:SF10">
    <property type="entry name" value="HIGH-MOLECULAR-WEIGHT CYTOCHROME C"/>
    <property type="match status" value="1"/>
</dbReference>
<dbReference type="EMBL" id="SJPI01000001">
    <property type="protein sequence ID" value="TWT54381.1"/>
    <property type="molecule type" value="Genomic_DNA"/>
</dbReference>
<proteinExistence type="predicted"/>
<evidence type="ECO:0000256" key="2">
    <source>
        <dbReference type="SAM" id="Phobius"/>
    </source>
</evidence>
<keyword evidence="2" id="KW-0472">Membrane</keyword>
<evidence type="ECO:0000313" key="4">
    <source>
        <dbReference type="Proteomes" id="UP000316598"/>
    </source>
</evidence>
<protein>
    <submittedName>
        <fullName evidence="3">Doubled CXXCH motif</fullName>
    </submittedName>
</protein>
<comment type="caution">
    <text evidence="3">The sequence shown here is derived from an EMBL/GenBank/DDBJ whole genome shotgun (WGS) entry which is preliminary data.</text>
</comment>